<dbReference type="GO" id="GO:0022857">
    <property type="term" value="F:transmembrane transporter activity"/>
    <property type="evidence" value="ECO:0007669"/>
    <property type="project" value="InterPro"/>
</dbReference>
<feature type="transmembrane region" description="Helical" evidence="7">
    <location>
        <begin position="208"/>
        <end position="236"/>
    </location>
</feature>
<dbReference type="InterPro" id="IPR020846">
    <property type="entry name" value="MFS_dom"/>
</dbReference>
<dbReference type="PRINTS" id="PR01036">
    <property type="entry name" value="TCRTETB"/>
</dbReference>
<dbReference type="PANTHER" id="PTHR43124:SF3">
    <property type="entry name" value="CHLORAMPHENICOL EFFLUX PUMP RV0191"/>
    <property type="match status" value="1"/>
</dbReference>
<organism evidence="9 10">
    <name type="scientific">Cytobacillus solani</name>
    <dbReference type="NCBI Taxonomy" id="1637975"/>
    <lineage>
        <taxon>Bacteria</taxon>
        <taxon>Bacillati</taxon>
        <taxon>Bacillota</taxon>
        <taxon>Bacilli</taxon>
        <taxon>Bacillales</taxon>
        <taxon>Bacillaceae</taxon>
        <taxon>Cytobacillus</taxon>
    </lineage>
</organism>
<feature type="transmembrane region" description="Helical" evidence="7">
    <location>
        <begin position="305"/>
        <end position="329"/>
    </location>
</feature>
<evidence type="ECO:0000256" key="7">
    <source>
        <dbReference type="SAM" id="Phobius"/>
    </source>
</evidence>
<feature type="transmembrane region" description="Helical" evidence="7">
    <location>
        <begin position="167"/>
        <end position="187"/>
    </location>
</feature>
<feature type="transmembrane region" description="Helical" evidence="7">
    <location>
        <begin position="341"/>
        <end position="362"/>
    </location>
</feature>
<feature type="transmembrane region" description="Helical" evidence="7">
    <location>
        <begin position="50"/>
        <end position="70"/>
    </location>
</feature>
<dbReference type="AlphaFoldDB" id="A0A0Q3QK12"/>
<evidence type="ECO:0000256" key="1">
    <source>
        <dbReference type="ARBA" id="ARBA00004651"/>
    </source>
</evidence>
<dbReference type="PANTHER" id="PTHR43124">
    <property type="entry name" value="PURINE EFFLUX PUMP PBUE"/>
    <property type="match status" value="1"/>
</dbReference>
<dbReference type="PATRIC" id="fig|1637975.4.peg.939"/>
<keyword evidence="2" id="KW-0813">Transport</keyword>
<feature type="transmembrane region" description="Helical" evidence="7">
    <location>
        <begin position="248"/>
        <end position="269"/>
    </location>
</feature>
<dbReference type="Proteomes" id="UP000050996">
    <property type="component" value="Unassembled WGS sequence"/>
</dbReference>
<dbReference type="SUPFAM" id="SSF103473">
    <property type="entry name" value="MFS general substrate transporter"/>
    <property type="match status" value="1"/>
</dbReference>
<sequence>MARDIAQGKLFVLYVLSISAFFASLSQNIYTPIIPIIRDSFHVPISSVNFTVSSFIFIIAVIQILLGTVVDHKDKKSLLMVSLVLIGVSAVICAYTDSFALFLLFRMVQAVGAGIIPLAVISIVAQQFEGEARGSAMGTYQILLTLAPAVSPVFGGFIGEYFGYEGAFLFLLMIAVVLLIFMAYLLPGEKQTETVKKQRKGFMETYKAVFSHYNGVSIIMVSFIVFFIYFAILVYLPVLLHDHYRLTIQLIGLLYLPLSVSMIVGSILFKKLQKNISLSRLLMPLLITMPLLIILFGVFHTQSLIGLSMILFGYGIVVGFSAPLFSTLISNEYIQHRGTALGLFNFVRYSGMALGGMAPALFHILPGPVLFVLFGILLLLVSILPYKSFQDRNVS</sequence>
<dbReference type="PROSITE" id="PS50850">
    <property type="entry name" value="MFS"/>
    <property type="match status" value="1"/>
</dbReference>
<evidence type="ECO:0000256" key="5">
    <source>
        <dbReference type="ARBA" id="ARBA00022989"/>
    </source>
</evidence>
<evidence type="ECO:0000256" key="2">
    <source>
        <dbReference type="ARBA" id="ARBA00022448"/>
    </source>
</evidence>
<keyword evidence="3" id="KW-1003">Cell membrane</keyword>
<feature type="transmembrane region" description="Helical" evidence="7">
    <location>
        <begin position="12"/>
        <end position="30"/>
    </location>
</feature>
<keyword evidence="5 7" id="KW-1133">Transmembrane helix</keyword>
<evidence type="ECO:0000313" key="10">
    <source>
        <dbReference type="Proteomes" id="UP000050996"/>
    </source>
</evidence>
<evidence type="ECO:0000259" key="8">
    <source>
        <dbReference type="PROSITE" id="PS50850"/>
    </source>
</evidence>
<dbReference type="InterPro" id="IPR011701">
    <property type="entry name" value="MFS"/>
</dbReference>
<dbReference type="InterPro" id="IPR036259">
    <property type="entry name" value="MFS_trans_sf"/>
</dbReference>
<dbReference type="RefSeq" id="WP_056682898.1">
    <property type="nucleotide sequence ID" value="NZ_LJIX01000006.1"/>
</dbReference>
<dbReference type="STRING" id="1637975.AN957_06240"/>
<dbReference type="GO" id="GO:0005886">
    <property type="term" value="C:plasma membrane"/>
    <property type="evidence" value="ECO:0007669"/>
    <property type="project" value="UniProtKB-SubCell"/>
</dbReference>
<name>A0A0Q3QK12_9BACI</name>
<keyword evidence="6 7" id="KW-0472">Membrane</keyword>
<feature type="domain" description="Major facilitator superfamily (MFS) profile" evidence="8">
    <location>
        <begin position="12"/>
        <end position="393"/>
    </location>
</feature>
<gene>
    <name evidence="9" type="ORF">AN957_06240</name>
</gene>
<proteinExistence type="predicted"/>
<feature type="transmembrane region" description="Helical" evidence="7">
    <location>
        <begin position="368"/>
        <end position="386"/>
    </location>
</feature>
<dbReference type="Pfam" id="PF07690">
    <property type="entry name" value="MFS_1"/>
    <property type="match status" value="1"/>
</dbReference>
<evidence type="ECO:0000256" key="4">
    <source>
        <dbReference type="ARBA" id="ARBA00022692"/>
    </source>
</evidence>
<feature type="transmembrane region" description="Helical" evidence="7">
    <location>
        <begin position="77"/>
        <end position="97"/>
    </location>
</feature>
<feature type="transmembrane region" description="Helical" evidence="7">
    <location>
        <begin position="137"/>
        <end position="155"/>
    </location>
</feature>
<feature type="transmembrane region" description="Helical" evidence="7">
    <location>
        <begin position="103"/>
        <end position="125"/>
    </location>
</feature>
<evidence type="ECO:0000313" key="9">
    <source>
        <dbReference type="EMBL" id="KQL18225.1"/>
    </source>
</evidence>
<evidence type="ECO:0000256" key="3">
    <source>
        <dbReference type="ARBA" id="ARBA00022475"/>
    </source>
</evidence>
<dbReference type="EMBL" id="LJIX01000006">
    <property type="protein sequence ID" value="KQL18225.1"/>
    <property type="molecule type" value="Genomic_DNA"/>
</dbReference>
<comment type="caution">
    <text evidence="9">The sequence shown here is derived from an EMBL/GenBank/DDBJ whole genome shotgun (WGS) entry which is preliminary data.</text>
</comment>
<accession>A0A0Q3QK12</accession>
<dbReference type="InterPro" id="IPR050189">
    <property type="entry name" value="MFS_Efflux_Transporters"/>
</dbReference>
<keyword evidence="4 7" id="KW-0812">Transmembrane</keyword>
<dbReference type="Gene3D" id="1.20.1720.10">
    <property type="entry name" value="Multidrug resistance protein D"/>
    <property type="match status" value="1"/>
</dbReference>
<evidence type="ECO:0000256" key="6">
    <source>
        <dbReference type="ARBA" id="ARBA00023136"/>
    </source>
</evidence>
<protein>
    <submittedName>
        <fullName evidence="9">MFS transporter</fullName>
    </submittedName>
</protein>
<reference evidence="9 10" key="1">
    <citation type="submission" date="2015-09" db="EMBL/GenBank/DDBJ databases">
        <title>Genome sequencing project for genomic taxonomy and phylogenomics of Bacillus-like bacteria.</title>
        <authorList>
            <person name="Liu B."/>
            <person name="Wang J."/>
            <person name="Zhu Y."/>
            <person name="Liu G."/>
            <person name="Chen Q."/>
            <person name="Chen Z."/>
            <person name="Lan J."/>
            <person name="Che J."/>
            <person name="Ge C."/>
            <person name="Shi H."/>
            <person name="Pan Z."/>
            <person name="Liu X."/>
        </authorList>
    </citation>
    <scope>NUCLEOTIDE SEQUENCE [LARGE SCALE GENOMIC DNA]</scope>
    <source>
        <strain evidence="9 10">FJAT-18043</strain>
    </source>
</reference>
<feature type="transmembrane region" description="Helical" evidence="7">
    <location>
        <begin position="281"/>
        <end position="299"/>
    </location>
</feature>
<comment type="subcellular location">
    <subcellularLocation>
        <location evidence="1">Cell membrane</location>
        <topology evidence="1">Multi-pass membrane protein</topology>
    </subcellularLocation>
</comment>
<keyword evidence="10" id="KW-1185">Reference proteome</keyword>